<feature type="domain" description="C-type lectin" evidence="4">
    <location>
        <begin position="75"/>
        <end position="189"/>
    </location>
</feature>
<dbReference type="InterPro" id="IPR050111">
    <property type="entry name" value="C-type_lectin/snaclec_domain"/>
</dbReference>
<dbReference type="Proteomes" id="UP000261380">
    <property type="component" value="Unplaced"/>
</dbReference>
<dbReference type="Pfam" id="PF00059">
    <property type="entry name" value="Lectin_C"/>
    <property type="match status" value="1"/>
</dbReference>
<organism evidence="5 6">
    <name type="scientific">Xiphophorus couchianus</name>
    <name type="common">Monterrey platyfish</name>
    <dbReference type="NCBI Taxonomy" id="32473"/>
    <lineage>
        <taxon>Eukaryota</taxon>
        <taxon>Metazoa</taxon>
        <taxon>Chordata</taxon>
        <taxon>Craniata</taxon>
        <taxon>Vertebrata</taxon>
        <taxon>Euteleostomi</taxon>
        <taxon>Actinopterygii</taxon>
        <taxon>Neopterygii</taxon>
        <taxon>Teleostei</taxon>
        <taxon>Neoteleostei</taxon>
        <taxon>Acanthomorphata</taxon>
        <taxon>Ovalentaria</taxon>
        <taxon>Atherinomorphae</taxon>
        <taxon>Cyprinodontiformes</taxon>
        <taxon>Poeciliidae</taxon>
        <taxon>Poeciliinae</taxon>
        <taxon>Xiphophorus</taxon>
    </lineage>
</organism>
<keyword evidence="2" id="KW-1015">Disulfide bond</keyword>
<sequence length="193" mass="21662">TKDNLTDRLQSSNVQLSALTKEKNSLNAKLTELSNEVTRLQSLSSKSLSVCVNIGFKLSTCSYFNKICPAGWRMFSCSCYFLSTTSGSWNKAREDCRNRGGDLVVISDDDEQKFVVALTETSAWIGLRKETEGSWKWVDGTALSSELKKFWGEEQPDNSGGKEDCVQIWGNSKTWNDDKCDAKIKWICEKAPM</sequence>
<dbReference type="InterPro" id="IPR018378">
    <property type="entry name" value="C-type_lectin_CS"/>
</dbReference>
<keyword evidence="3" id="KW-0175">Coiled coil</keyword>
<dbReference type="PANTHER" id="PTHR22803">
    <property type="entry name" value="MANNOSE, PHOSPHOLIPASE, LECTIN RECEPTOR RELATED"/>
    <property type="match status" value="1"/>
</dbReference>
<dbReference type="InterPro" id="IPR033989">
    <property type="entry name" value="CD209-like_CTLD"/>
</dbReference>
<feature type="coiled-coil region" evidence="3">
    <location>
        <begin position="2"/>
        <end position="43"/>
    </location>
</feature>
<dbReference type="InterPro" id="IPR016186">
    <property type="entry name" value="C-type_lectin-like/link_sf"/>
</dbReference>
<evidence type="ECO:0000259" key="4">
    <source>
        <dbReference type="PROSITE" id="PS50041"/>
    </source>
</evidence>
<dbReference type="GeneTree" id="ENSGT01030000234575"/>
<dbReference type="GO" id="GO:0030246">
    <property type="term" value="F:carbohydrate binding"/>
    <property type="evidence" value="ECO:0007669"/>
    <property type="project" value="UniProtKB-KW"/>
</dbReference>
<keyword evidence="6" id="KW-1185">Reference proteome</keyword>
<proteinExistence type="predicted"/>
<reference evidence="5" key="1">
    <citation type="submission" date="2025-08" db="UniProtKB">
        <authorList>
            <consortium name="Ensembl"/>
        </authorList>
    </citation>
    <scope>IDENTIFICATION</scope>
</reference>
<dbReference type="InterPro" id="IPR001304">
    <property type="entry name" value="C-type_lectin-like"/>
</dbReference>
<evidence type="ECO:0000313" key="6">
    <source>
        <dbReference type="Proteomes" id="UP000261380"/>
    </source>
</evidence>
<evidence type="ECO:0000256" key="1">
    <source>
        <dbReference type="ARBA" id="ARBA00022734"/>
    </source>
</evidence>
<evidence type="ECO:0000313" key="5">
    <source>
        <dbReference type="Ensembl" id="ENSXCOP00000024829.1"/>
    </source>
</evidence>
<dbReference type="SUPFAM" id="SSF56436">
    <property type="entry name" value="C-type lectin-like"/>
    <property type="match status" value="1"/>
</dbReference>
<keyword evidence="1" id="KW-0430">Lectin</keyword>
<name>A0A3B5MKC5_9TELE</name>
<evidence type="ECO:0000256" key="3">
    <source>
        <dbReference type="SAM" id="Coils"/>
    </source>
</evidence>
<reference evidence="5" key="2">
    <citation type="submission" date="2025-09" db="UniProtKB">
        <authorList>
            <consortium name="Ensembl"/>
        </authorList>
    </citation>
    <scope>IDENTIFICATION</scope>
</reference>
<protein>
    <recommendedName>
        <fullName evidence="4">C-type lectin domain-containing protein</fullName>
    </recommendedName>
</protein>
<dbReference type="PROSITE" id="PS50041">
    <property type="entry name" value="C_TYPE_LECTIN_2"/>
    <property type="match status" value="1"/>
</dbReference>
<dbReference type="Ensembl" id="ENSXCOT00000025130.1">
    <property type="protein sequence ID" value="ENSXCOP00000024829.1"/>
    <property type="gene ID" value="ENSXCOG00000018538.1"/>
</dbReference>
<dbReference type="PROSITE" id="PS00615">
    <property type="entry name" value="C_TYPE_LECTIN_1"/>
    <property type="match status" value="1"/>
</dbReference>
<accession>A0A3B5MKC5</accession>
<dbReference type="InterPro" id="IPR016187">
    <property type="entry name" value="CTDL_fold"/>
</dbReference>
<dbReference type="AlphaFoldDB" id="A0A3B5MKC5"/>
<dbReference type="STRING" id="32473.ENSXCOP00000024829"/>
<dbReference type="SMART" id="SM00034">
    <property type="entry name" value="CLECT"/>
    <property type="match status" value="1"/>
</dbReference>
<dbReference type="Gene3D" id="3.10.100.10">
    <property type="entry name" value="Mannose-Binding Protein A, subunit A"/>
    <property type="match status" value="1"/>
</dbReference>
<dbReference type="CDD" id="cd03590">
    <property type="entry name" value="CLECT_DC-SIGN_like"/>
    <property type="match status" value="1"/>
</dbReference>
<evidence type="ECO:0000256" key="2">
    <source>
        <dbReference type="ARBA" id="ARBA00023157"/>
    </source>
</evidence>